<feature type="binding site" evidence="15">
    <location>
        <position position="304"/>
    </location>
    <ligand>
        <name>Mg(2+)</name>
        <dbReference type="ChEBI" id="CHEBI:18420"/>
        <label>1</label>
    </ligand>
</feature>
<organism evidence="18 19">
    <name type="scientific">Corynebacterium frankenforstense DSM 45800</name>
    <dbReference type="NCBI Taxonomy" id="1437875"/>
    <lineage>
        <taxon>Bacteria</taxon>
        <taxon>Bacillati</taxon>
        <taxon>Actinomycetota</taxon>
        <taxon>Actinomycetes</taxon>
        <taxon>Mycobacteriales</taxon>
        <taxon>Corynebacteriaceae</taxon>
        <taxon>Corynebacterium</taxon>
    </lineage>
</organism>
<feature type="active site" evidence="13">
    <location>
        <position position="188"/>
    </location>
</feature>
<evidence type="ECO:0000256" key="4">
    <source>
        <dbReference type="ARBA" id="ARBA00022723"/>
    </source>
</evidence>
<dbReference type="EMBL" id="CP009247">
    <property type="protein sequence ID" value="APT88954.1"/>
    <property type="molecule type" value="Genomic_DNA"/>
</dbReference>
<comment type="catalytic activity">
    <reaction evidence="12">
        <text>2 D-alanine + ATP = D-alanyl-D-alanine + ADP + phosphate + H(+)</text>
        <dbReference type="Rhea" id="RHEA:11224"/>
        <dbReference type="ChEBI" id="CHEBI:15378"/>
        <dbReference type="ChEBI" id="CHEBI:30616"/>
        <dbReference type="ChEBI" id="CHEBI:43474"/>
        <dbReference type="ChEBI" id="CHEBI:57416"/>
        <dbReference type="ChEBI" id="CHEBI:57822"/>
        <dbReference type="ChEBI" id="CHEBI:456216"/>
        <dbReference type="EC" id="6.3.2.4"/>
    </reaction>
</comment>
<comment type="pathway">
    <text evidence="12">Cell wall biogenesis; peptidoglycan biosynthesis.</text>
</comment>
<dbReference type="EC" id="6.3.2.4" evidence="12"/>
<dbReference type="GO" id="GO:0005524">
    <property type="term" value="F:ATP binding"/>
    <property type="evidence" value="ECO:0007669"/>
    <property type="project" value="UniProtKB-UniRule"/>
</dbReference>
<comment type="function">
    <text evidence="12">Cell wall formation.</text>
</comment>
<keyword evidence="3 12" id="KW-0436">Ligase</keyword>
<dbReference type="STRING" id="1437875.CFRA_06475"/>
<evidence type="ECO:0000256" key="3">
    <source>
        <dbReference type="ARBA" id="ARBA00022598"/>
    </source>
</evidence>
<feature type="binding site" evidence="15">
    <location>
        <position position="318"/>
    </location>
    <ligand>
        <name>Mg(2+)</name>
        <dbReference type="ChEBI" id="CHEBI:18420"/>
        <label>2</label>
    </ligand>
</feature>
<evidence type="ECO:0000256" key="6">
    <source>
        <dbReference type="ARBA" id="ARBA00022840"/>
    </source>
</evidence>
<keyword evidence="19" id="KW-1185">Reference proteome</keyword>
<evidence type="ECO:0000256" key="1">
    <source>
        <dbReference type="ARBA" id="ARBA00001936"/>
    </source>
</evidence>
<feature type="binding site" evidence="14">
    <location>
        <begin position="180"/>
        <end position="182"/>
    </location>
    <ligand>
        <name>ATP</name>
        <dbReference type="ChEBI" id="CHEBI:30616"/>
    </ligand>
</feature>
<comment type="similarity">
    <text evidence="2 12">Belongs to the D-alanine--D-alanine ligase family.</text>
</comment>
<dbReference type="PROSITE" id="PS00843">
    <property type="entry name" value="DALA_DALA_LIGASE_1"/>
    <property type="match status" value="1"/>
</dbReference>
<comment type="cofactor">
    <cofactor evidence="15">
        <name>Mg(2+)</name>
        <dbReference type="ChEBI" id="CHEBI:18420"/>
    </cofactor>
    <cofactor evidence="15">
        <name>Mn(2+)</name>
        <dbReference type="ChEBI" id="CHEBI:29035"/>
    </cofactor>
    <text evidence="15">Binds 2 magnesium or manganese ions per subunit.</text>
</comment>
<dbReference type="InterPro" id="IPR013815">
    <property type="entry name" value="ATP_grasp_subdomain_1"/>
</dbReference>
<evidence type="ECO:0000256" key="9">
    <source>
        <dbReference type="ARBA" id="ARBA00022984"/>
    </source>
</evidence>
<feature type="binding site" evidence="14">
    <location>
        <begin position="218"/>
        <end position="225"/>
    </location>
    <ligand>
        <name>ATP</name>
        <dbReference type="ChEBI" id="CHEBI:30616"/>
    </ligand>
</feature>
<dbReference type="PROSITE" id="PS50975">
    <property type="entry name" value="ATP_GRASP"/>
    <property type="match status" value="1"/>
</dbReference>
<evidence type="ECO:0000256" key="10">
    <source>
        <dbReference type="ARBA" id="ARBA00023211"/>
    </source>
</evidence>
<dbReference type="GO" id="GO:0046872">
    <property type="term" value="F:metal ion binding"/>
    <property type="evidence" value="ECO:0007669"/>
    <property type="project" value="UniProtKB-KW"/>
</dbReference>
<dbReference type="InterPro" id="IPR011095">
    <property type="entry name" value="Dala_Dala_lig_C"/>
</dbReference>
<dbReference type="NCBIfam" id="NF002528">
    <property type="entry name" value="PRK01966.1-4"/>
    <property type="match status" value="1"/>
</dbReference>
<feature type="binding site" evidence="15">
    <location>
        <position position="316"/>
    </location>
    <ligand>
        <name>Mg(2+)</name>
        <dbReference type="ChEBI" id="CHEBI:18420"/>
        <label>2</label>
    </ligand>
</feature>
<dbReference type="PANTHER" id="PTHR23132">
    <property type="entry name" value="D-ALANINE--D-ALANINE LIGASE"/>
    <property type="match status" value="1"/>
</dbReference>
<evidence type="ECO:0000256" key="12">
    <source>
        <dbReference type="HAMAP-Rule" id="MF_00047"/>
    </source>
</evidence>
<dbReference type="RefSeq" id="WP_075664922.1">
    <property type="nucleotide sequence ID" value="NZ_CP009247.1"/>
</dbReference>
<dbReference type="NCBIfam" id="TIGR01205">
    <property type="entry name" value="D_ala_D_alaTIGR"/>
    <property type="match status" value="1"/>
</dbReference>
<dbReference type="KEGG" id="cfk:CFRA_06475"/>
<gene>
    <name evidence="12" type="primary">ddl</name>
    <name evidence="18" type="ORF">CFRA_06475</name>
</gene>
<feature type="binding site" evidence="14">
    <location>
        <begin position="188"/>
        <end position="189"/>
    </location>
    <ligand>
        <name>ATP</name>
        <dbReference type="ChEBI" id="CHEBI:30616"/>
    </ligand>
</feature>
<evidence type="ECO:0000256" key="2">
    <source>
        <dbReference type="ARBA" id="ARBA00010871"/>
    </source>
</evidence>
<evidence type="ECO:0000256" key="16">
    <source>
        <dbReference type="PROSITE-ProRule" id="PRU00409"/>
    </source>
</evidence>
<dbReference type="GO" id="GO:0005829">
    <property type="term" value="C:cytosol"/>
    <property type="evidence" value="ECO:0007669"/>
    <property type="project" value="TreeGrafter"/>
</dbReference>
<keyword evidence="9 12" id="KW-0573">Peptidoglycan synthesis</keyword>
<keyword evidence="7 15" id="KW-0460">Magnesium</keyword>
<reference evidence="18 19" key="1">
    <citation type="submission" date="2014-08" db="EMBL/GenBank/DDBJ databases">
        <title>Complete genome sequence of Corynebacterium frankenforstense ST18(T) (=DSM 45800(T)), isolated from raw cow milk.</title>
        <authorList>
            <person name="Ruckert C."/>
            <person name="Albersmeier A."/>
            <person name="Winkler A."/>
            <person name="Lipski A."/>
            <person name="Kalinowski J."/>
        </authorList>
    </citation>
    <scope>NUCLEOTIDE SEQUENCE [LARGE SCALE GENOMIC DNA]</scope>
    <source>
        <strain evidence="18 19">ST18</strain>
    </source>
</reference>
<dbReference type="InterPro" id="IPR011761">
    <property type="entry name" value="ATP-grasp"/>
</dbReference>
<dbReference type="InterPro" id="IPR016185">
    <property type="entry name" value="PreATP-grasp_dom_sf"/>
</dbReference>
<dbReference type="FunFam" id="3.30.470.20:FF:000008">
    <property type="entry name" value="D-alanine--D-alanine ligase"/>
    <property type="match status" value="1"/>
</dbReference>
<dbReference type="GO" id="GO:0009252">
    <property type="term" value="P:peptidoglycan biosynthetic process"/>
    <property type="evidence" value="ECO:0007669"/>
    <property type="project" value="UniProtKB-UniRule"/>
</dbReference>
<comment type="cofactor">
    <cofactor evidence="1">
        <name>Mn(2+)</name>
        <dbReference type="ChEBI" id="CHEBI:29035"/>
    </cofactor>
</comment>
<dbReference type="Gene3D" id="3.40.50.20">
    <property type="match status" value="1"/>
</dbReference>
<feature type="active site" evidence="13">
    <location>
        <position position="17"/>
    </location>
</feature>
<dbReference type="InterPro" id="IPR005905">
    <property type="entry name" value="D_ala_D_ala"/>
</dbReference>
<dbReference type="InterPro" id="IPR000291">
    <property type="entry name" value="D-Ala_lig_Van_CS"/>
</dbReference>
<dbReference type="SUPFAM" id="SSF52440">
    <property type="entry name" value="PreATP-grasp domain"/>
    <property type="match status" value="1"/>
</dbReference>
<protein>
    <recommendedName>
        <fullName evidence="12">D-alanine--D-alanine ligase</fullName>
        <ecNumber evidence="12">6.3.2.4</ecNumber>
    </recommendedName>
    <alternativeName>
        <fullName evidence="12">D-Ala-D-Ala ligase</fullName>
    </alternativeName>
    <alternativeName>
        <fullName evidence="12">D-alanylalanine synthetase</fullName>
    </alternativeName>
</protein>
<dbReference type="GO" id="GO:0071555">
    <property type="term" value="P:cell wall organization"/>
    <property type="evidence" value="ECO:0007669"/>
    <property type="project" value="UniProtKB-KW"/>
</dbReference>
<evidence type="ECO:0000256" key="11">
    <source>
        <dbReference type="ARBA" id="ARBA00023316"/>
    </source>
</evidence>
<dbReference type="OrthoDB" id="9813261at2"/>
<evidence type="ECO:0000256" key="14">
    <source>
        <dbReference type="PIRSR" id="PIRSR039102-2"/>
    </source>
</evidence>
<proteinExistence type="inferred from homology"/>
<accession>A0A1L7CSX4</accession>
<evidence type="ECO:0000256" key="8">
    <source>
        <dbReference type="ARBA" id="ARBA00022960"/>
    </source>
</evidence>
<comment type="subcellular location">
    <subcellularLocation>
        <location evidence="12">Cytoplasm</location>
    </subcellularLocation>
</comment>
<evidence type="ECO:0000256" key="13">
    <source>
        <dbReference type="PIRSR" id="PIRSR039102-1"/>
    </source>
</evidence>
<keyword evidence="6 16" id="KW-0067">ATP-binding</keyword>
<keyword evidence="11 12" id="KW-0961">Cell wall biogenesis/degradation</keyword>
<evidence type="ECO:0000256" key="7">
    <source>
        <dbReference type="ARBA" id="ARBA00022842"/>
    </source>
</evidence>
<dbReference type="AlphaFoldDB" id="A0A1L7CSX4"/>
<name>A0A1L7CSX4_9CORY</name>
<dbReference type="Proteomes" id="UP000185434">
    <property type="component" value="Chromosome"/>
</dbReference>
<evidence type="ECO:0000256" key="5">
    <source>
        <dbReference type="ARBA" id="ARBA00022741"/>
    </source>
</evidence>
<dbReference type="GO" id="GO:0008716">
    <property type="term" value="F:D-alanine-D-alanine ligase activity"/>
    <property type="evidence" value="ECO:0007669"/>
    <property type="project" value="UniProtKB-UniRule"/>
</dbReference>
<keyword evidence="12" id="KW-0963">Cytoplasm</keyword>
<dbReference type="UniPathway" id="UPA00219"/>
<dbReference type="Gene3D" id="3.30.1490.20">
    <property type="entry name" value="ATP-grasp fold, A domain"/>
    <property type="match status" value="1"/>
</dbReference>
<dbReference type="GO" id="GO:0008360">
    <property type="term" value="P:regulation of cell shape"/>
    <property type="evidence" value="ECO:0007669"/>
    <property type="project" value="UniProtKB-KW"/>
</dbReference>
<dbReference type="Pfam" id="PF01820">
    <property type="entry name" value="Dala_Dala_lig_N"/>
    <property type="match status" value="1"/>
</dbReference>
<evidence type="ECO:0000256" key="15">
    <source>
        <dbReference type="PIRSR" id="PIRSR039102-3"/>
    </source>
</evidence>
<feature type="binding site" evidence="14">
    <location>
        <position position="141"/>
    </location>
    <ligand>
        <name>ATP</name>
        <dbReference type="ChEBI" id="CHEBI:30616"/>
    </ligand>
</feature>
<evidence type="ECO:0000259" key="17">
    <source>
        <dbReference type="PROSITE" id="PS50975"/>
    </source>
</evidence>
<feature type="active site" evidence="13">
    <location>
        <position position="327"/>
    </location>
</feature>
<dbReference type="InterPro" id="IPR011127">
    <property type="entry name" value="Dala_Dala_lig_N"/>
</dbReference>
<feature type="domain" description="ATP-grasp" evidence="17">
    <location>
        <begin position="145"/>
        <end position="349"/>
    </location>
</feature>
<keyword evidence="4 15" id="KW-0479">Metal-binding</keyword>
<dbReference type="PIRSF" id="PIRSF039102">
    <property type="entry name" value="Ddl/VanB"/>
    <property type="match status" value="1"/>
</dbReference>
<keyword evidence="10 15" id="KW-0464">Manganese</keyword>
<feature type="binding site" evidence="15">
    <location>
        <position position="316"/>
    </location>
    <ligand>
        <name>Mg(2+)</name>
        <dbReference type="ChEBI" id="CHEBI:18420"/>
        <label>1</label>
    </ligand>
</feature>
<dbReference type="PANTHER" id="PTHR23132:SF25">
    <property type="entry name" value="D-ALANINE--D-ALANINE LIGASE A"/>
    <property type="match status" value="1"/>
</dbReference>
<dbReference type="PROSITE" id="PS00844">
    <property type="entry name" value="DALA_DALA_LIGASE_2"/>
    <property type="match status" value="1"/>
</dbReference>
<sequence length="353" mass="37505">MSQTTTVAVLYGGRSTEHNISCISAGAIMSHLDPERFEVVPVGITRSGKWVAGTRDPEELKAHDGRLPEVTDGEEVVLTVNPERAGELTYLDGSRYARVDVVFPVLHGVFGEDGTMQGLFELSGVPYVGPGVLASACGMDKEFTKKVLSAAGLPVSAGTVLAAGRTLSTEDRGELGLPVFVKPARGGSSIGVSRVTDWADLDAALEEAFADDDKVLVEAETVGAEVEVGVLERPDGTVVASVPAKLTGTEDSDEGFYDFDAKYLDDVVHAEIPARIGEETTERLRQMAVTAFTALECSGLARVDFFVTDDGPVLNEVNTMPGFTPISMYPQVFRAVGVEYADLLATLIETARA</sequence>
<feature type="binding site" evidence="14">
    <location>
        <begin position="315"/>
        <end position="316"/>
    </location>
    <ligand>
        <name>ATP</name>
        <dbReference type="ChEBI" id="CHEBI:30616"/>
    </ligand>
</feature>
<evidence type="ECO:0000313" key="18">
    <source>
        <dbReference type="EMBL" id="APT88954.1"/>
    </source>
</evidence>
<dbReference type="Pfam" id="PF07478">
    <property type="entry name" value="Dala_Dala_lig_C"/>
    <property type="match status" value="1"/>
</dbReference>
<keyword evidence="5 14" id="KW-0547">Nucleotide-binding</keyword>
<dbReference type="SUPFAM" id="SSF56059">
    <property type="entry name" value="Glutathione synthetase ATP-binding domain-like"/>
    <property type="match status" value="1"/>
</dbReference>
<evidence type="ECO:0000313" key="19">
    <source>
        <dbReference type="Proteomes" id="UP000185434"/>
    </source>
</evidence>
<keyword evidence="8 12" id="KW-0133">Cell shape</keyword>
<dbReference type="HAMAP" id="MF_00047">
    <property type="entry name" value="Dala_Dala_lig"/>
    <property type="match status" value="1"/>
</dbReference>
<dbReference type="Gene3D" id="3.30.470.20">
    <property type="entry name" value="ATP-grasp fold, B domain"/>
    <property type="match status" value="1"/>
</dbReference>